<dbReference type="InterPro" id="IPR058627">
    <property type="entry name" value="MdtA-like_C"/>
</dbReference>
<comment type="similarity">
    <text evidence="2">Belongs to the membrane fusion protein (MFP) (TC 8.A.1) family.</text>
</comment>
<dbReference type="EMBL" id="JANUHC010000002">
    <property type="protein sequence ID" value="MCS0629330.1"/>
    <property type="molecule type" value="Genomic_DNA"/>
</dbReference>
<proteinExistence type="inferred from homology"/>
<dbReference type="PANTHER" id="PTHR32347:SF23">
    <property type="entry name" value="BLL5650 PROTEIN"/>
    <property type="match status" value="1"/>
</dbReference>
<evidence type="ECO:0000256" key="1">
    <source>
        <dbReference type="ARBA" id="ARBA00004196"/>
    </source>
</evidence>
<keyword evidence="5" id="KW-1133">Transmembrane helix</keyword>
<dbReference type="InterPro" id="IPR050465">
    <property type="entry name" value="UPF0194_transport"/>
</dbReference>
<keyword evidence="5" id="KW-0472">Membrane</keyword>
<evidence type="ECO:0000256" key="2">
    <source>
        <dbReference type="ARBA" id="ARBA00009477"/>
    </source>
</evidence>
<dbReference type="Gene3D" id="1.10.287.470">
    <property type="entry name" value="Helix hairpin bin"/>
    <property type="match status" value="1"/>
</dbReference>
<dbReference type="NCBIfam" id="TIGR01730">
    <property type="entry name" value="RND_mfp"/>
    <property type="match status" value="1"/>
</dbReference>
<evidence type="ECO:0000313" key="8">
    <source>
        <dbReference type="Proteomes" id="UP001165263"/>
    </source>
</evidence>
<evidence type="ECO:0000256" key="3">
    <source>
        <dbReference type="ARBA" id="ARBA00023054"/>
    </source>
</evidence>
<gene>
    <name evidence="7" type="ORF">NX786_08300</name>
</gene>
<protein>
    <submittedName>
        <fullName evidence="7">Efflux RND transporter periplasmic adaptor subunit</fullName>
    </submittedName>
</protein>
<evidence type="ECO:0000256" key="4">
    <source>
        <dbReference type="SAM" id="Coils"/>
    </source>
</evidence>
<sequence length="428" mass="46119">MTTNPSPHLVTGAAMDVRVPVRRGRLVLRAGALLAALSLAAFAAWQALPHGLQVAARDVRIARVAPGVFRDEIVVRASAEPLRAIVLDSVESGRVEEVIAHDGQHVAKGDLLFRLSNPQRNLELLARQTEYAQQISNLATLRVAQEASRSDHQRRLADLEFALEQARKQHARNAGLAARGFLSAAALEDAADKLAQQRRLLHDERASSAAEEQVRVRVLQQIEGVIAGLQAGLKLVNATVDALAVRAPAAGVLTDFRLLVGETVRPDQRLGRIDDPQRFKLVAQVDEFYLSRVAAGRPGQVVQDGDKYPLRVATIYPQVKDGRFTVEMVFTAAQPPVISPGQGLDARLTLGEPARALLLPPGAYAGDGGGAWVFVVAPDGRHAERRTVRLGRRNDTQVEVLSGLAAGEDVIVSGYTSFGKAGQLELTK</sequence>
<comment type="caution">
    <text evidence="7">The sequence shown here is derived from an EMBL/GenBank/DDBJ whole genome shotgun (WGS) entry which is preliminary data.</text>
</comment>
<dbReference type="RefSeq" id="WP_259448471.1">
    <property type="nucleotide sequence ID" value="NZ_CP119520.1"/>
</dbReference>
<dbReference type="Gene3D" id="2.40.30.170">
    <property type="match status" value="1"/>
</dbReference>
<feature type="domain" description="Multidrug resistance protein MdtA-like C-terminal permuted SH3" evidence="6">
    <location>
        <begin position="357"/>
        <end position="415"/>
    </location>
</feature>
<dbReference type="PANTHER" id="PTHR32347">
    <property type="entry name" value="EFFLUX SYSTEM COMPONENT YKNX-RELATED"/>
    <property type="match status" value="1"/>
</dbReference>
<keyword evidence="3 4" id="KW-0175">Coiled coil</keyword>
<keyword evidence="5" id="KW-0812">Transmembrane</keyword>
<comment type="subcellular location">
    <subcellularLocation>
        <location evidence="1">Cell envelope</location>
    </subcellularLocation>
</comment>
<name>A0ABT2BW40_9BURK</name>
<evidence type="ECO:0000256" key="5">
    <source>
        <dbReference type="SAM" id="Phobius"/>
    </source>
</evidence>
<feature type="transmembrane region" description="Helical" evidence="5">
    <location>
        <begin position="26"/>
        <end position="48"/>
    </location>
</feature>
<feature type="coiled-coil region" evidence="4">
    <location>
        <begin position="149"/>
        <end position="204"/>
    </location>
</feature>
<evidence type="ECO:0000259" key="6">
    <source>
        <dbReference type="Pfam" id="PF25967"/>
    </source>
</evidence>
<dbReference type="Gene3D" id="2.40.420.20">
    <property type="match status" value="1"/>
</dbReference>
<keyword evidence="8" id="KW-1185">Reference proteome</keyword>
<dbReference type="Proteomes" id="UP001165263">
    <property type="component" value="Unassembled WGS sequence"/>
</dbReference>
<reference evidence="7" key="1">
    <citation type="submission" date="2022-08" db="EMBL/GenBank/DDBJ databases">
        <title>Reclassification of Massilia species as members of the genera Telluria, Duganella, Pseudoduganella, Mokoshia gen. nov. and Zemynaea gen. nov. using orthogonal and non-orthogonal genome-based approaches.</title>
        <authorList>
            <person name="Bowman J.P."/>
        </authorList>
    </citation>
    <scope>NUCLEOTIDE SEQUENCE</scope>
    <source>
        <strain evidence="7">LMG 11547</strain>
    </source>
</reference>
<evidence type="ECO:0000313" key="7">
    <source>
        <dbReference type="EMBL" id="MCS0629330.1"/>
    </source>
</evidence>
<dbReference type="Gene3D" id="2.40.50.100">
    <property type="match status" value="1"/>
</dbReference>
<organism evidence="7 8">
    <name type="scientific">Telluria mixta</name>
    <dbReference type="NCBI Taxonomy" id="34071"/>
    <lineage>
        <taxon>Bacteria</taxon>
        <taxon>Pseudomonadati</taxon>
        <taxon>Pseudomonadota</taxon>
        <taxon>Betaproteobacteria</taxon>
        <taxon>Burkholderiales</taxon>
        <taxon>Oxalobacteraceae</taxon>
        <taxon>Telluria group</taxon>
        <taxon>Telluria</taxon>
    </lineage>
</organism>
<accession>A0ABT2BW40</accession>
<dbReference type="Pfam" id="PF25967">
    <property type="entry name" value="RND-MFP_C"/>
    <property type="match status" value="1"/>
</dbReference>
<dbReference type="InterPro" id="IPR006143">
    <property type="entry name" value="RND_pump_MFP"/>
</dbReference>